<dbReference type="EMBL" id="GG662659">
    <property type="protein sequence ID" value="EWS73898.1"/>
    <property type="molecule type" value="Genomic_DNA"/>
</dbReference>
<name>W7XBU4_TETTS</name>
<dbReference type="GeneID" id="24441537"/>
<sequence length="125" mass="15135">MLVEYFKNHNFYGIESQIRKPYLVFKNMRDKWDYYTRRTNDSCLSILIYFASYILNFIFFKDTNRFIDEDKTQNYIIETSIMEAGTLQTNSDNEGKQLISNIELNKKYQEILNLDSLKIYISKYK</sequence>
<keyword evidence="1" id="KW-1133">Transmembrane helix</keyword>
<reference evidence="3" key="1">
    <citation type="journal article" date="2006" name="PLoS Biol.">
        <title>Macronuclear genome sequence of the ciliate Tetrahymena thermophila, a model eukaryote.</title>
        <authorList>
            <person name="Eisen J.A."/>
            <person name="Coyne R.S."/>
            <person name="Wu M."/>
            <person name="Wu D."/>
            <person name="Thiagarajan M."/>
            <person name="Wortman J.R."/>
            <person name="Badger J.H."/>
            <person name="Ren Q."/>
            <person name="Amedeo P."/>
            <person name="Jones K.M."/>
            <person name="Tallon L.J."/>
            <person name="Delcher A.L."/>
            <person name="Salzberg S.L."/>
            <person name="Silva J.C."/>
            <person name="Haas B.J."/>
            <person name="Majoros W.H."/>
            <person name="Farzad M."/>
            <person name="Carlton J.M."/>
            <person name="Smith R.K. Jr."/>
            <person name="Garg J."/>
            <person name="Pearlman R.E."/>
            <person name="Karrer K.M."/>
            <person name="Sun L."/>
            <person name="Manning G."/>
            <person name="Elde N.C."/>
            <person name="Turkewitz A.P."/>
            <person name="Asai D.J."/>
            <person name="Wilkes D.E."/>
            <person name="Wang Y."/>
            <person name="Cai H."/>
            <person name="Collins K."/>
            <person name="Stewart B.A."/>
            <person name="Lee S.R."/>
            <person name="Wilamowska K."/>
            <person name="Weinberg Z."/>
            <person name="Ruzzo W.L."/>
            <person name="Wloga D."/>
            <person name="Gaertig J."/>
            <person name="Frankel J."/>
            <person name="Tsao C.-C."/>
            <person name="Gorovsky M.A."/>
            <person name="Keeling P.J."/>
            <person name="Waller R.F."/>
            <person name="Patron N.J."/>
            <person name="Cherry J.M."/>
            <person name="Stover N.A."/>
            <person name="Krieger C.J."/>
            <person name="del Toro C."/>
            <person name="Ryder H.F."/>
            <person name="Williamson S.C."/>
            <person name="Barbeau R.A."/>
            <person name="Hamilton E.P."/>
            <person name="Orias E."/>
        </authorList>
    </citation>
    <scope>NUCLEOTIDE SEQUENCE [LARGE SCALE GENOMIC DNA]</scope>
    <source>
        <strain evidence="3">SB210</strain>
    </source>
</reference>
<evidence type="ECO:0000313" key="3">
    <source>
        <dbReference type="Proteomes" id="UP000009168"/>
    </source>
</evidence>
<accession>W7XBU4</accession>
<keyword evidence="3" id="KW-1185">Reference proteome</keyword>
<dbReference type="Proteomes" id="UP000009168">
    <property type="component" value="Unassembled WGS sequence"/>
</dbReference>
<protein>
    <submittedName>
        <fullName evidence="2">Transmembrane protein, putative</fullName>
    </submittedName>
</protein>
<dbReference type="AlphaFoldDB" id="W7XBU4"/>
<gene>
    <name evidence="2" type="ORF">TTHERM_001046989</name>
</gene>
<evidence type="ECO:0000256" key="1">
    <source>
        <dbReference type="SAM" id="Phobius"/>
    </source>
</evidence>
<organism evidence="2 3">
    <name type="scientific">Tetrahymena thermophila (strain SB210)</name>
    <dbReference type="NCBI Taxonomy" id="312017"/>
    <lineage>
        <taxon>Eukaryota</taxon>
        <taxon>Sar</taxon>
        <taxon>Alveolata</taxon>
        <taxon>Ciliophora</taxon>
        <taxon>Intramacronucleata</taxon>
        <taxon>Oligohymenophorea</taxon>
        <taxon>Hymenostomatida</taxon>
        <taxon>Tetrahymenina</taxon>
        <taxon>Tetrahymenidae</taxon>
        <taxon>Tetrahymena</taxon>
    </lineage>
</organism>
<dbReference type="RefSeq" id="XP_012653566.1">
    <property type="nucleotide sequence ID" value="XM_012798112.1"/>
</dbReference>
<dbReference type="KEGG" id="tet:TTHERM_001046989"/>
<keyword evidence="1" id="KW-0472">Membrane</keyword>
<proteinExistence type="predicted"/>
<feature type="transmembrane region" description="Helical" evidence="1">
    <location>
        <begin position="44"/>
        <end position="60"/>
    </location>
</feature>
<evidence type="ECO:0000313" key="2">
    <source>
        <dbReference type="EMBL" id="EWS73898.1"/>
    </source>
</evidence>
<dbReference type="InParanoid" id="W7XBU4"/>
<keyword evidence="1 2" id="KW-0812">Transmembrane</keyword>